<dbReference type="Proteomes" id="UP001187192">
    <property type="component" value="Unassembled WGS sequence"/>
</dbReference>
<gene>
    <name evidence="1" type="ORF">TIFTF001_017248</name>
</gene>
<dbReference type="AlphaFoldDB" id="A0AA88A8W4"/>
<evidence type="ECO:0000313" key="1">
    <source>
        <dbReference type="EMBL" id="GMN48079.1"/>
    </source>
</evidence>
<keyword evidence="2" id="KW-1185">Reference proteome</keyword>
<proteinExistence type="predicted"/>
<sequence>MTLYTLDDDDDDDVVTAGLGIATPLLLYENQILTAPLPPADSSTENESWPEAEDLCSWRSSSHGRRLVIVVISLRFSSDFLRDFRQFFLMTLSQSDLDVPMIIASSRRHDFLKALSSSLRRFFGSLHRGLEIHLLQLSFVSPSRNRFLTTTTAAMEGFHQLRVRLLLMMMSAGVGAGDNMTDLTRAGEAGGGVCHDLDVEDRDAGAITIHVAVLIPVPLLSLGDRRSTRGRER</sequence>
<accession>A0AA88A8W4</accession>
<dbReference type="EMBL" id="BTGU01000027">
    <property type="protein sequence ID" value="GMN48079.1"/>
    <property type="molecule type" value="Genomic_DNA"/>
</dbReference>
<name>A0AA88A8W4_FICCA</name>
<protein>
    <submittedName>
        <fullName evidence="1">Uncharacterized protein</fullName>
    </submittedName>
</protein>
<reference evidence="1" key="1">
    <citation type="submission" date="2023-07" db="EMBL/GenBank/DDBJ databases">
        <title>draft genome sequence of fig (Ficus carica).</title>
        <authorList>
            <person name="Takahashi T."/>
            <person name="Nishimura K."/>
        </authorList>
    </citation>
    <scope>NUCLEOTIDE SEQUENCE</scope>
</reference>
<comment type="caution">
    <text evidence="1">The sequence shown here is derived from an EMBL/GenBank/DDBJ whole genome shotgun (WGS) entry which is preliminary data.</text>
</comment>
<evidence type="ECO:0000313" key="2">
    <source>
        <dbReference type="Proteomes" id="UP001187192"/>
    </source>
</evidence>
<organism evidence="1 2">
    <name type="scientific">Ficus carica</name>
    <name type="common">Common fig</name>
    <dbReference type="NCBI Taxonomy" id="3494"/>
    <lineage>
        <taxon>Eukaryota</taxon>
        <taxon>Viridiplantae</taxon>
        <taxon>Streptophyta</taxon>
        <taxon>Embryophyta</taxon>
        <taxon>Tracheophyta</taxon>
        <taxon>Spermatophyta</taxon>
        <taxon>Magnoliopsida</taxon>
        <taxon>eudicotyledons</taxon>
        <taxon>Gunneridae</taxon>
        <taxon>Pentapetalae</taxon>
        <taxon>rosids</taxon>
        <taxon>fabids</taxon>
        <taxon>Rosales</taxon>
        <taxon>Moraceae</taxon>
        <taxon>Ficeae</taxon>
        <taxon>Ficus</taxon>
    </lineage>
</organism>